<reference evidence="3 4" key="1">
    <citation type="journal article" date="2021" name="Sci. Rep.">
        <title>The distribution of antibiotic resistance genes in chicken gut microbiota commensals.</title>
        <authorList>
            <person name="Juricova H."/>
            <person name="Matiasovicova J."/>
            <person name="Kubasova T."/>
            <person name="Cejkova D."/>
            <person name="Rychlik I."/>
        </authorList>
    </citation>
    <scope>NUCLEOTIDE SEQUENCE [LARGE SCALE GENOMIC DNA]</scope>
    <source>
        <strain evidence="3 4">An773</strain>
    </source>
</reference>
<sequence length="299" mass="33107">MVFLWFLESLRTPAADRIMQFITQLGEETAVILVLCLLYWCVSKGLALQIGFSYFLAGLAVQTLKITFRVPRPWVLDPAFSPVESAVPAATGYSFPSGHTQSAACLYGSLGLQTSRKGLRWLCFAVVLLVGFSRMYLGCHTPWDVLGSLAVSALFIWLTRRFLPRLTADPVSMRVFFALLLLVCLGITVLALLLRQYGLLPQVYAVDCFKAVGAGLGFAVGWYLEATRLRFQTAAPCLWMQAVKFAAGIFGIFVLNSTIPLITGECVIAKIIKYFILVLWIMVIYPALFSRVVPPCPKN</sequence>
<dbReference type="Pfam" id="PF01569">
    <property type="entry name" value="PAP2"/>
    <property type="match status" value="1"/>
</dbReference>
<proteinExistence type="predicted"/>
<feature type="transmembrane region" description="Helical" evidence="1">
    <location>
        <begin position="175"/>
        <end position="197"/>
    </location>
</feature>
<dbReference type="EMBL" id="JACLYY010000003">
    <property type="protein sequence ID" value="MBM6737304.1"/>
    <property type="molecule type" value="Genomic_DNA"/>
</dbReference>
<evidence type="ECO:0000259" key="2">
    <source>
        <dbReference type="SMART" id="SM00014"/>
    </source>
</evidence>
<dbReference type="PANTHER" id="PTHR14969:SF13">
    <property type="entry name" value="AT30094P"/>
    <property type="match status" value="1"/>
</dbReference>
<feature type="transmembrane region" description="Helical" evidence="1">
    <location>
        <begin position="119"/>
        <end position="137"/>
    </location>
</feature>
<dbReference type="InterPro" id="IPR000326">
    <property type="entry name" value="PAP2/HPO"/>
</dbReference>
<dbReference type="Proteomes" id="UP000716906">
    <property type="component" value="Unassembled WGS sequence"/>
</dbReference>
<dbReference type="SUPFAM" id="SSF48317">
    <property type="entry name" value="Acid phosphatase/Vanadium-dependent haloperoxidase"/>
    <property type="match status" value="1"/>
</dbReference>
<keyword evidence="1" id="KW-0812">Transmembrane</keyword>
<evidence type="ECO:0000313" key="4">
    <source>
        <dbReference type="Proteomes" id="UP000716906"/>
    </source>
</evidence>
<feature type="transmembrane region" description="Helical" evidence="1">
    <location>
        <begin position="203"/>
        <end position="224"/>
    </location>
</feature>
<feature type="domain" description="Phosphatidic acid phosphatase type 2/haloperoxidase" evidence="2">
    <location>
        <begin position="50"/>
        <end position="160"/>
    </location>
</feature>
<dbReference type="InterPro" id="IPR036938">
    <property type="entry name" value="PAP2/HPO_sf"/>
</dbReference>
<organism evidence="3 4">
    <name type="scientific">Faecalicatena fissicatena</name>
    <dbReference type="NCBI Taxonomy" id="290055"/>
    <lineage>
        <taxon>Bacteria</taxon>
        <taxon>Bacillati</taxon>
        <taxon>Bacillota</taxon>
        <taxon>Clostridia</taxon>
        <taxon>Lachnospirales</taxon>
        <taxon>Lachnospiraceae</taxon>
        <taxon>Faecalicatena</taxon>
    </lineage>
</organism>
<feature type="transmembrane region" description="Helical" evidence="1">
    <location>
        <begin position="143"/>
        <end position="163"/>
    </location>
</feature>
<evidence type="ECO:0000256" key="1">
    <source>
        <dbReference type="SAM" id="Phobius"/>
    </source>
</evidence>
<accession>A0ABS2E6Q7</accession>
<evidence type="ECO:0000313" key="3">
    <source>
        <dbReference type="EMBL" id="MBM6737304.1"/>
    </source>
</evidence>
<keyword evidence="1" id="KW-0472">Membrane</keyword>
<keyword evidence="4" id="KW-1185">Reference proteome</keyword>
<name>A0ABS2E6Q7_9FIRM</name>
<protein>
    <submittedName>
        <fullName evidence="3">Phosphatase PAP2 family protein</fullName>
    </submittedName>
</protein>
<feature type="transmembrane region" description="Helical" evidence="1">
    <location>
        <begin position="236"/>
        <end position="259"/>
    </location>
</feature>
<comment type="caution">
    <text evidence="3">The sequence shown here is derived from an EMBL/GenBank/DDBJ whole genome shotgun (WGS) entry which is preliminary data.</text>
</comment>
<dbReference type="Gene3D" id="1.20.144.10">
    <property type="entry name" value="Phosphatidic acid phosphatase type 2/haloperoxidase"/>
    <property type="match status" value="1"/>
</dbReference>
<dbReference type="PANTHER" id="PTHR14969">
    <property type="entry name" value="SPHINGOSINE-1-PHOSPHATE PHOSPHOHYDROLASE"/>
    <property type="match status" value="1"/>
</dbReference>
<dbReference type="RefSeq" id="WP_138303512.1">
    <property type="nucleotide sequence ID" value="NZ_JACLYY010000003.1"/>
</dbReference>
<gene>
    <name evidence="3" type="ORF">H7U36_04170</name>
</gene>
<dbReference type="SMART" id="SM00014">
    <property type="entry name" value="acidPPc"/>
    <property type="match status" value="1"/>
</dbReference>
<feature type="transmembrane region" description="Helical" evidence="1">
    <location>
        <begin position="21"/>
        <end position="40"/>
    </location>
</feature>
<keyword evidence="1" id="KW-1133">Transmembrane helix</keyword>
<feature type="transmembrane region" description="Helical" evidence="1">
    <location>
        <begin position="271"/>
        <end position="289"/>
    </location>
</feature>